<protein>
    <recommendedName>
        <fullName evidence="4">Secreted protein</fullName>
    </recommendedName>
</protein>
<evidence type="ECO:0000256" key="1">
    <source>
        <dbReference type="SAM" id="SignalP"/>
    </source>
</evidence>
<name>A0A1Z2KUH4_9ACTN</name>
<dbReference type="Proteomes" id="UP000195755">
    <property type="component" value="Chromosome"/>
</dbReference>
<dbReference type="RefSeq" id="WP_087924439.1">
    <property type="nucleotide sequence ID" value="NZ_CP021744.1"/>
</dbReference>
<dbReference type="EMBL" id="CP021744">
    <property type="protein sequence ID" value="ARZ65705.1"/>
    <property type="molecule type" value="Genomic_DNA"/>
</dbReference>
<dbReference type="KEGG" id="salj:SMD11_0037"/>
<accession>A0A1Z2KUH4</accession>
<organism evidence="2 3">
    <name type="scientific">Streptomyces albireticuli</name>
    <dbReference type="NCBI Taxonomy" id="1940"/>
    <lineage>
        <taxon>Bacteria</taxon>
        <taxon>Bacillati</taxon>
        <taxon>Actinomycetota</taxon>
        <taxon>Actinomycetes</taxon>
        <taxon>Kitasatosporales</taxon>
        <taxon>Streptomycetaceae</taxon>
        <taxon>Streptomyces</taxon>
    </lineage>
</organism>
<feature type="chain" id="PRO_5012622191" description="Secreted protein" evidence="1">
    <location>
        <begin position="30"/>
        <end position="159"/>
    </location>
</feature>
<reference evidence="2 3" key="1">
    <citation type="submission" date="2017-06" db="EMBL/GenBank/DDBJ databases">
        <title>Streptomyces albireticuli Genome sequencing and assembly.</title>
        <authorList>
            <person name="Wang Y."/>
            <person name="Du B."/>
            <person name="Ding Y."/>
            <person name="Liu H."/>
            <person name="Hou Q."/>
            <person name="Liu K."/>
            <person name="Yao L."/>
            <person name="Wang C."/>
        </authorList>
    </citation>
    <scope>NUCLEOTIDE SEQUENCE [LARGE SCALE GENOMIC DNA]</scope>
    <source>
        <strain evidence="2 3">MDJK11</strain>
    </source>
</reference>
<sequence>MKVRNVTGAIGAAIFSLALGVTFASPAAAADYERDSATFTTVDPRYTSDGWWWQGSGTMGHNGGLGAFQSKGDKFWVMDGLEDGHSVAMVWANYRNGKEYRSGICVNSHGAGTWSYCDKNFYEDSTLWVKTCTYESKKKKLVDCNLLGSEFRVSNGKVV</sequence>
<evidence type="ECO:0008006" key="4">
    <source>
        <dbReference type="Google" id="ProtNLM"/>
    </source>
</evidence>
<evidence type="ECO:0000313" key="2">
    <source>
        <dbReference type="EMBL" id="ARZ65705.1"/>
    </source>
</evidence>
<dbReference type="AlphaFoldDB" id="A0A1Z2KUH4"/>
<dbReference type="OrthoDB" id="4247493at2"/>
<feature type="signal peptide" evidence="1">
    <location>
        <begin position="1"/>
        <end position="29"/>
    </location>
</feature>
<gene>
    <name evidence="2" type="ORF">SMD11_0037</name>
</gene>
<proteinExistence type="predicted"/>
<keyword evidence="1" id="KW-0732">Signal</keyword>
<evidence type="ECO:0000313" key="3">
    <source>
        <dbReference type="Proteomes" id="UP000195755"/>
    </source>
</evidence>